<sequence length="66" mass="7676">MAMYIVSRRLSAGSTTSQLATSLRYATCWRSFSTSFREERDTFGPINVPPINCGERRLRDRYRILI</sequence>
<accession>A0ABR2AZD9</accession>
<name>A0ABR2AZD9_9ROSI</name>
<organism evidence="1 2">
    <name type="scientific">Hibiscus sabdariffa</name>
    <name type="common">roselle</name>
    <dbReference type="NCBI Taxonomy" id="183260"/>
    <lineage>
        <taxon>Eukaryota</taxon>
        <taxon>Viridiplantae</taxon>
        <taxon>Streptophyta</taxon>
        <taxon>Embryophyta</taxon>
        <taxon>Tracheophyta</taxon>
        <taxon>Spermatophyta</taxon>
        <taxon>Magnoliopsida</taxon>
        <taxon>eudicotyledons</taxon>
        <taxon>Gunneridae</taxon>
        <taxon>Pentapetalae</taxon>
        <taxon>rosids</taxon>
        <taxon>malvids</taxon>
        <taxon>Malvales</taxon>
        <taxon>Malvaceae</taxon>
        <taxon>Malvoideae</taxon>
        <taxon>Hibiscus</taxon>
    </lineage>
</organism>
<protein>
    <submittedName>
        <fullName evidence="1">Uncharacterized protein</fullName>
    </submittedName>
</protein>
<dbReference type="EMBL" id="JBBPBM010000235">
    <property type="protein sequence ID" value="KAK8499469.1"/>
    <property type="molecule type" value="Genomic_DNA"/>
</dbReference>
<reference evidence="1 2" key="1">
    <citation type="journal article" date="2024" name="G3 (Bethesda)">
        <title>Genome assembly of Hibiscus sabdariffa L. provides insights into metabolisms of medicinal natural products.</title>
        <authorList>
            <person name="Kim T."/>
        </authorList>
    </citation>
    <scope>NUCLEOTIDE SEQUENCE [LARGE SCALE GENOMIC DNA]</scope>
    <source>
        <strain evidence="1">TK-2024</strain>
        <tissue evidence="1">Old leaves</tissue>
    </source>
</reference>
<proteinExistence type="predicted"/>
<evidence type="ECO:0000313" key="2">
    <source>
        <dbReference type="Proteomes" id="UP001472677"/>
    </source>
</evidence>
<keyword evidence="2" id="KW-1185">Reference proteome</keyword>
<dbReference type="Proteomes" id="UP001472677">
    <property type="component" value="Unassembled WGS sequence"/>
</dbReference>
<evidence type="ECO:0000313" key="1">
    <source>
        <dbReference type="EMBL" id="KAK8499469.1"/>
    </source>
</evidence>
<gene>
    <name evidence="1" type="ORF">V6N12_011554</name>
</gene>
<comment type="caution">
    <text evidence="1">The sequence shown here is derived from an EMBL/GenBank/DDBJ whole genome shotgun (WGS) entry which is preliminary data.</text>
</comment>